<dbReference type="STRING" id="1792845.BC343_27830"/>
<dbReference type="AlphaFoldDB" id="A0A1S9PG53"/>
<dbReference type="OrthoDB" id="662966at2"/>
<feature type="chain" id="PRO_5013386458" evidence="1">
    <location>
        <begin position="21"/>
        <end position="192"/>
    </location>
</feature>
<feature type="signal peptide" evidence="1">
    <location>
        <begin position="1"/>
        <end position="20"/>
    </location>
</feature>
<gene>
    <name evidence="2" type="ORF">BC343_27830</name>
</gene>
<dbReference type="EMBL" id="MBTF01000011">
    <property type="protein sequence ID" value="OOQ59965.1"/>
    <property type="molecule type" value="Genomic_DNA"/>
</dbReference>
<evidence type="ECO:0000256" key="1">
    <source>
        <dbReference type="SAM" id="SignalP"/>
    </source>
</evidence>
<reference evidence="2 3" key="1">
    <citation type="submission" date="2016-07" db="EMBL/GenBank/DDBJ databases">
        <title>Genomic analysis of zinc-resistant bacterium Mucilaginibacter pedocola TBZ30.</title>
        <authorList>
            <person name="Huang J."/>
            <person name="Tang J."/>
        </authorList>
    </citation>
    <scope>NUCLEOTIDE SEQUENCE [LARGE SCALE GENOMIC DNA]</scope>
    <source>
        <strain evidence="2 3">TBZ30</strain>
    </source>
</reference>
<accession>A0A1S9PG53</accession>
<proteinExistence type="predicted"/>
<dbReference type="PROSITE" id="PS51257">
    <property type="entry name" value="PROKAR_LIPOPROTEIN"/>
    <property type="match status" value="1"/>
</dbReference>
<dbReference type="Proteomes" id="UP000189739">
    <property type="component" value="Unassembled WGS sequence"/>
</dbReference>
<dbReference type="RefSeq" id="WP_078348114.1">
    <property type="nucleotide sequence ID" value="NZ_MBTF01000011.1"/>
</dbReference>
<comment type="caution">
    <text evidence="2">The sequence shown here is derived from an EMBL/GenBank/DDBJ whole genome shotgun (WGS) entry which is preliminary data.</text>
</comment>
<protein>
    <submittedName>
        <fullName evidence="2">Uncharacterized protein</fullName>
    </submittedName>
</protein>
<keyword evidence="3" id="KW-1185">Reference proteome</keyword>
<name>A0A1S9PG53_9SPHI</name>
<evidence type="ECO:0000313" key="3">
    <source>
        <dbReference type="Proteomes" id="UP000189739"/>
    </source>
</evidence>
<sequence length="192" mass="20864">MTIKKTLLLLAIAGFGLASCDTKTATPPAAEVSSAETPDSNVISLAAAKKYVAQYKQHAGTVDSITPERKIIQVENTRAIWLDSARLIKMLGTLRKEKGDGVRVYLATYDIKVEENANGTFDKKYAGYNTLVLVSTKDSVNKKNQHFHRDYYSDKTANGPATGFIVGNPPTNRGEMCPPPRDCPSIGATLIE</sequence>
<evidence type="ECO:0000313" key="2">
    <source>
        <dbReference type="EMBL" id="OOQ59965.1"/>
    </source>
</evidence>
<keyword evidence="1" id="KW-0732">Signal</keyword>
<organism evidence="2 3">
    <name type="scientific">Mucilaginibacter pedocola</name>
    <dbReference type="NCBI Taxonomy" id="1792845"/>
    <lineage>
        <taxon>Bacteria</taxon>
        <taxon>Pseudomonadati</taxon>
        <taxon>Bacteroidota</taxon>
        <taxon>Sphingobacteriia</taxon>
        <taxon>Sphingobacteriales</taxon>
        <taxon>Sphingobacteriaceae</taxon>
        <taxon>Mucilaginibacter</taxon>
    </lineage>
</organism>